<name>A0A8H7VG48_9FUNG</name>
<gene>
    <name evidence="1" type="ORF">INT45_013019</name>
</gene>
<dbReference type="OrthoDB" id="2439011at2759"/>
<sequence length="505" mass="57537">KGTYPDPLPATTPEVSTNQHPLILIVIFLVLFQLHSVSKHLSSIIINFCIVLLQDIYPTASIPTSLATLHCVTGFSPLTDALQPHSLLLTLNVNWFGPFENSTYSCGAIYLTVNNLPLSEHFKTENVILVGVMPGPREPSASDINLYLRLMVDELLEWYNGVRVRLGLLNVACDIPAAWKVSGFTSHGSRCGCHKCHRQFPVFPGTKNLDYSGFEVDNWVLRTMDDNWEYAEQWRRAETMAGRRECERENGTRCRGFLTDTEDLQQMQVLTDGILLLPDYVSLKRKIVSGQGFSYMTADDWKSWCIVYSSVVLDGHVERRYLENWFKFADTCRLMVKPSITIDEIQEAATLIHQFCTSVENLYGPEEITPNIHLHMHLDVMIEDFGPLLVLVILFDRLKPSSRITNITSIFLIVFLISYNTVNVIHRQFDPHSFFALSTNIQQATLVTGSKPVPSDTHPLNYGREMLIPEQLHSFLLQFYNVVYSQDFVHFTQADDGQEFVSNQY</sequence>
<protein>
    <recommendedName>
        <fullName evidence="3">Transposase</fullName>
    </recommendedName>
</protein>
<reference evidence="1 2" key="1">
    <citation type="submission" date="2020-12" db="EMBL/GenBank/DDBJ databases">
        <title>Metabolic potential, ecology and presence of endohyphal bacteria is reflected in genomic diversity of Mucoromycotina.</title>
        <authorList>
            <person name="Muszewska A."/>
            <person name="Okrasinska A."/>
            <person name="Steczkiewicz K."/>
            <person name="Drgas O."/>
            <person name="Orlowska M."/>
            <person name="Perlinska-Lenart U."/>
            <person name="Aleksandrzak-Piekarczyk T."/>
            <person name="Szatraj K."/>
            <person name="Zielenkiewicz U."/>
            <person name="Pilsyk S."/>
            <person name="Malc E."/>
            <person name="Mieczkowski P."/>
            <person name="Kruszewska J.S."/>
            <person name="Biernat P."/>
            <person name="Pawlowska J."/>
        </authorList>
    </citation>
    <scope>NUCLEOTIDE SEQUENCE [LARGE SCALE GENOMIC DNA]</scope>
    <source>
        <strain evidence="1 2">CBS 142.35</strain>
    </source>
</reference>
<feature type="non-terminal residue" evidence="1">
    <location>
        <position position="505"/>
    </location>
</feature>
<comment type="caution">
    <text evidence="1">The sequence shown here is derived from an EMBL/GenBank/DDBJ whole genome shotgun (WGS) entry which is preliminary data.</text>
</comment>
<dbReference type="EMBL" id="JAEPRB010000538">
    <property type="protein sequence ID" value="KAG2215213.1"/>
    <property type="molecule type" value="Genomic_DNA"/>
</dbReference>
<dbReference type="PANTHER" id="PTHR46579:SF2">
    <property type="entry name" value="C2H2-TYPE DOMAIN-CONTAINING PROTEIN"/>
    <property type="match status" value="1"/>
</dbReference>
<evidence type="ECO:0000313" key="2">
    <source>
        <dbReference type="Proteomes" id="UP000646827"/>
    </source>
</evidence>
<dbReference type="AlphaFoldDB" id="A0A8H7VG48"/>
<keyword evidence="2" id="KW-1185">Reference proteome</keyword>
<dbReference type="PANTHER" id="PTHR46579">
    <property type="entry name" value="F5/8 TYPE C DOMAIN-CONTAINING PROTEIN-RELATED"/>
    <property type="match status" value="1"/>
</dbReference>
<evidence type="ECO:0008006" key="3">
    <source>
        <dbReference type="Google" id="ProtNLM"/>
    </source>
</evidence>
<evidence type="ECO:0000313" key="1">
    <source>
        <dbReference type="EMBL" id="KAG2215213.1"/>
    </source>
</evidence>
<organism evidence="1 2">
    <name type="scientific">Circinella minor</name>
    <dbReference type="NCBI Taxonomy" id="1195481"/>
    <lineage>
        <taxon>Eukaryota</taxon>
        <taxon>Fungi</taxon>
        <taxon>Fungi incertae sedis</taxon>
        <taxon>Mucoromycota</taxon>
        <taxon>Mucoromycotina</taxon>
        <taxon>Mucoromycetes</taxon>
        <taxon>Mucorales</taxon>
        <taxon>Lichtheimiaceae</taxon>
        <taxon>Circinella</taxon>
    </lineage>
</organism>
<dbReference type="Pfam" id="PF02992">
    <property type="entry name" value="Transposase_21"/>
    <property type="match status" value="1"/>
</dbReference>
<dbReference type="Proteomes" id="UP000646827">
    <property type="component" value="Unassembled WGS sequence"/>
</dbReference>
<proteinExistence type="predicted"/>
<dbReference type="InterPro" id="IPR004242">
    <property type="entry name" value="Transposase_21"/>
</dbReference>
<accession>A0A8H7VG48</accession>